<dbReference type="InterPro" id="IPR033913">
    <property type="entry name" value="MTH1175_dom"/>
</dbReference>
<dbReference type="FunFam" id="3.40.50.300:FF:001119">
    <property type="entry name" value="Iron-sulfur cluster carrier protein"/>
    <property type="match status" value="1"/>
</dbReference>
<feature type="non-terminal residue" evidence="7">
    <location>
        <position position="398"/>
    </location>
</feature>
<keyword evidence="1" id="KW-0479">Metal-binding</keyword>
<dbReference type="HAMAP" id="MF_02040">
    <property type="entry name" value="Mrp_NBP35"/>
    <property type="match status" value="1"/>
</dbReference>
<name>A0A354YVS3_9FIRM</name>
<dbReference type="InterPro" id="IPR036105">
    <property type="entry name" value="DiNase_FeMo-co_biosyn_sf"/>
</dbReference>
<dbReference type="PANTHER" id="PTHR42961:SF2">
    <property type="entry name" value="IRON-SULFUR PROTEIN NUBPL"/>
    <property type="match status" value="1"/>
</dbReference>
<evidence type="ECO:0000256" key="2">
    <source>
        <dbReference type="ARBA" id="ARBA00022741"/>
    </source>
</evidence>
<dbReference type="NCBIfam" id="NF041136">
    <property type="entry name" value="MrpORP"/>
    <property type="match status" value="1"/>
</dbReference>
<dbReference type="GO" id="GO:0051539">
    <property type="term" value="F:4 iron, 4 sulfur cluster binding"/>
    <property type="evidence" value="ECO:0007669"/>
    <property type="project" value="TreeGrafter"/>
</dbReference>
<keyword evidence="5" id="KW-0411">Iron-sulfur</keyword>
<dbReference type="InterPro" id="IPR019591">
    <property type="entry name" value="Mrp/NBP35_ATP-bd"/>
</dbReference>
<evidence type="ECO:0000256" key="5">
    <source>
        <dbReference type="ARBA" id="ARBA00023014"/>
    </source>
</evidence>
<gene>
    <name evidence="7" type="ORF">DDZ44_00190</name>
</gene>
<comment type="caution">
    <text evidence="7">The sequence shown here is derived from an EMBL/GenBank/DDBJ whole genome shotgun (WGS) entry which is preliminary data.</text>
</comment>
<evidence type="ECO:0000259" key="6">
    <source>
        <dbReference type="Pfam" id="PF02579"/>
    </source>
</evidence>
<sequence>MSENCDQDCSICGDDCTERKEPKTDFSEKPHELSNIKKVIGVVSGKGGVGKSLVTSMLAVTMNRKGYNTAVLDADITGPSIPKAFGVKEKATANALGLLPIKSKTGIDIMSINMLLEDDTNPVVWRGPLLAGAVKQFWTDVIWYDVDFMFIDMPPGTGDVPLTVFQSLPVDGIIIVTSPQELVSMIVSKAVKMAEKMNIPVIGLVENMAYFKCPDNNKDYWIFGESHIEEVAEKHKLKLLARLPIDPKISEACDKGMIEFYDGVWLNGIAEILEKTEEKEMLKIAVANENGMVTEHFGHCESFMIFDTEKNQIIKSETIANPGHKPGFLPIFLNDKGVKVIISGGIGSGAIDIFNEKGIEVIAGARGDAKAAVEQYLQGMLKSTGSVCHEHQYHDECG</sequence>
<dbReference type="EMBL" id="DNZF01000005">
    <property type="protein sequence ID" value="HBK52342.1"/>
    <property type="molecule type" value="Genomic_DNA"/>
</dbReference>
<proteinExistence type="inferred from homology"/>
<dbReference type="SUPFAM" id="SSF52540">
    <property type="entry name" value="P-loop containing nucleoside triphosphate hydrolases"/>
    <property type="match status" value="1"/>
</dbReference>
<dbReference type="AlphaFoldDB" id="A0A354YVS3"/>
<evidence type="ECO:0000256" key="1">
    <source>
        <dbReference type="ARBA" id="ARBA00022723"/>
    </source>
</evidence>
<keyword evidence="2" id="KW-0547">Nucleotide-binding</keyword>
<dbReference type="STRING" id="378794.GCA_001570625_01906"/>
<dbReference type="Pfam" id="PF02579">
    <property type="entry name" value="Nitro_FeMo-Co"/>
    <property type="match status" value="1"/>
</dbReference>
<dbReference type="InterPro" id="IPR027417">
    <property type="entry name" value="P-loop_NTPase"/>
</dbReference>
<evidence type="ECO:0000256" key="3">
    <source>
        <dbReference type="ARBA" id="ARBA00022840"/>
    </source>
</evidence>
<evidence type="ECO:0000313" key="7">
    <source>
        <dbReference type="EMBL" id="HBK52342.1"/>
    </source>
</evidence>
<dbReference type="Gene3D" id="3.40.50.300">
    <property type="entry name" value="P-loop containing nucleotide triphosphate hydrolases"/>
    <property type="match status" value="1"/>
</dbReference>
<keyword evidence="4" id="KW-0408">Iron</keyword>
<dbReference type="CDD" id="cd02037">
    <property type="entry name" value="Mrp_NBP35"/>
    <property type="match status" value="1"/>
</dbReference>
<feature type="domain" description="Dinitrogenase iron-molybdenum cofactor biosynthesis" evidence="6">
    <location>
        <begin position="290"/>
        <end position="377"/>
    </location>
</feature>
<dbReference type="GO" id="GO:0046872">
    <property type="term" value="F:metal ion binding"/>
    <property type="evidence" value="ECO:0007669"/>
    <property type="project" value="UniProtKB-KW"/>
</dbReference>
<keyword evidence="3" id="KW-0067">ATP-binding</keyword>
<evidence type="ECO:0000313" key="8">
    <source>
        <dbReference type="Proteomes" id="UP000263273"/>
    </source>
</evidence>
<dbReference type="CDD" id="cd00851">
    <property type="entry name" value="MTH1175"/>
    <property type="match status" value="1"/>
</dbReference>
<dbReference type="PANTHER" id="PTHR42961">
    <property type="entry name" value="IRON-SULFUR PROTEIN NUBPL"/>
    <property type="match status" value="1"/>
</dbReference>
<accession>A0A354YVS3</accession>
<dbReference type="GO" id="GO:0005524">
    <property type="term" value="F:ATP binding"/>
    <property type="evidence" value="ECO:0007669"/>
    <property type="project" value="UniProtKB-KW"/>
</dbReference>
<organism evidence="7 8">
    <name type="scientific">Syntrophomonas wolfei</name>
    <dbReference type="NCBI Taxonomy" id="863"/>
    <lineage>
        <taxon>Bacteria</taxon>
        <taxon>Bacillati</taxon>
        <taxon>Bacillota</taxon>
        <taxon>Clostridia</taxon>
        <taxon>Eubacteriales</taxon>
        <taxon>Syntrophomonadaceae</taxon>
        <taxon>Syntrophomonas</taxon>
    </lineage>
</organism>
<dbReference type="InterPro" id="IPR003731">
    <property type="entry name" value="Di-Nase_FeMo-co_biosynth"/>
</dbReference>
<dbReference type="GO" id="GO:0140663">
    <property type="term" value="F:ATP-dependent FeS chaperone activity"/>
    <property type="evidence" value="ECO:0007669"/>
    <property type="project" value="InterPro"/>
</dbReference>
<dbReference type="InterPro" id="IPR033756">
    <property type="entry name" value="YlxH/NBP35"/>
</dbReference>
<dbReference type="InterPro" id="IPR044304">
    <property type="entry name" value="NUBPL-like"/>
</dbReference>
<dbReference type="Gene3D" id="3.30.420.130">
    <property type="entry name" value="Dinitrogenase iron-molybdenum cofactor biosynthesis domain"/>
    <property type="match status" value="1"/>
</dbReference>
<protein>
    <submittedName>
        <fullName evidence="7">Dinitrogenase iron-molybdenum cofactor biosynthesis protein</fullName>
    </submittedName>
</protein>
<dbReference type="Proteomes" id="UP000263273">
    <property type="component" value="Unassembled WGS sequence"/>
</dbReference>
<dbReference type="GO" id="GO:0016226">
    <property type="term" value="P:iron-sulfur cluster assembly"/>
    <property type="evidence" value="ECO:0007669"/>
    <property type="project" value="InterPro"/>
</dbReference>
<dbReference type="SUPFAM" id="SSF53146">
    <property type="entry name" value="Nitrogenase accessory factor-like"/>
    <property type="match status" value="1"/>
</dbReference>
<evidence type="ECO:0000256" key="4">
    <source>
        <dbReference type="ARBA" id="ARBA00023004"/>
    </source>
</evidence>
<reference evidence="7 8" key="1">
    <citation type="journal article" date="2018" name="Nat. Biotechnol.">
        <title>A standardized bacterial taxonomy based on genome phylogeny substantially revises the tree of life.</title>
        <authorList>
            <person name="Parks D.H."/>
            <person name="Chuvochina M."/>
            <person name="Waite D.W."/>
            <person name="Rinke C."/>
            <person name="Skarshewski A."/>
            <person name="Chaumeil P.A."/>
            <person name="Hugenholtz P."/>
        </authorList>
    </citation>
    <scope>NUCLEOTIDE SEQUENCE [LARGE SCALE GENOMIC DNA]</scope>
    <source>
        <strain evidence="7">UBA10948</strain>
    </source>
</reference>
<dbReference type="Pfam" id="PF10609">
    <property type="entry name" value="ParA"/>
    <property type="match status" value="1"/>
</dbReference>